<dbReference type="SUPFAM" id="SSF52266">
    <property type="entry name" value="SGNH hydrolase"/>
    <property type="match status" value="1"/>
</dbReference>
<accession>A0ABQ6JMG9</accession>
<dbReference type="InterPro" id="IPR013830">
    <property type="entry name" value="SGNH_hydro"/>
</dbReference>
<dbReference type="InterPro" id="IPR036514">
    <property type="entry name" value="SGNH_hydro_sf"/>
</dbReference>
<sequence length="208" mass="22186">MTEPVAARGVGAARDVRLCVVGGSTVTGYGDPKALGWVGRVAARTPADQVDLTVYEPGVRGDTSSGVLARWREECGRRWAAEADNRLVVATGAGDPRAGISLARTRLNLANVLDDATSEGLQPFVVGPAPTADRSTHDATRTVTDAQRDVCSRRGIPFVDCFEPLLQHDQWYADLEAGDGVHPGQAGYGLLAWLVLHGGWARWLDVEV</sequence>
<evidence type="ECO:0000259" key="1">
    <source>
        <dbReference type="Pfam" id="PF13472"/>
    </source>
</evidence>
<gene>
    <name evidence="2" type="ORF">GCM10025868_38280</name>
</gene>
<evidence type="ECO:0000313" key="3">
    <source>
        <dbReference type="Proteomes" id="UP001157017"/>
    </source>
</evidence>
<dbReference type="Pfam" id="PF13472">
    <property type="entry name" value="Lipase_GDSL_2"/>
    <property type="match status" value="1"/>
</dbReference>
<comment type="caution">
    <text evidence="2">The sequence shown here is derived from an EMBL/GenBank/DDBJ whole genome shotgun (WGS) entry which is preliminary data.</text>
</comment>
<keyword evidence="3" id="KW-1185">Reference proteome</keyword>
<dbReference type="PANTHER" id="PTHR30383:SF5">
    <property type="entry name" value="SGNH HYDROLASE-TYPE ESTERASE DOMAIN-CONTAINING PROTEIN"/>
    <property type="match status" value="1"/>
</dbReference>
<organism evidence="2 3">
    <name type="scientific">Angustibacter aerolatus</name>
    <dbReference type="NCBI Taxonomy" id="1162965"/>
    <lineage>
        <taxon>Bacteria</taxon>
        <taxon>Bacillati</taxon>
        <taxon>Actinomycetota</taxon>
        <taxon>Actinomycetes</taxon>
        <taxon>Kineosporiales</taxon>
        <taxon>Kineosporiaceae</taxon>
    </lineage>
</organism>
<dbReference type="Proteomes" id="UP001157017">
    <property type="component" value="Unassembled WGS sequence"/>
</dbReference>
<dbReference type="Gene3D" id="3.40.50.1110">
    <property type="entry name" value="SGNH hydrolase"/>
    <property type="match status" value="1"/>
</dbReference>
<name>A0ABQ6JMG9_9ACTN</name>
<dbReference type="PANTHER" id="PTHR30383">
    <property type="entry name" value="THIOESTERASE 1/PROTEASE 1/LYSOPHOSPHOLIPASE L1"/>
    <property type="match status" value="1"/>
</dbReference>
<dbReference type="EMBL" id="BSUZ01000001">
    <property type="protein sequence ID" value="GMA88578.1"/>
    <property type="molecule type" value="Genomic_DNA"/>
</dbReference>
<dbReference type="InterPro" id="IPR051532">
    <property type="entry name" value="Ester_Hydrolysis_Enzymes"/>
</dbReference>
<proteinExistence type="predicted"/>
<reference evidence="3" key="1">
    <citation type="journal article" date="2019" name="Int. J. Syst. Evol. Microbiol.">
        <title>The Global Catalogue of Microorganisms (GCM) 10K type strain sequencing project: providing services to taxonomists for standard genome sequencing and annotation.</title>
        <authorList>
            <consortium name="The Broad Institute Genomics Platform"/>
            <consortium name="The Broad Institute Genome Sequencing Center for Infectious Disease"/>
            <person name="Wu L."/>
            <person name="Ma J."/>
        </authorList>
    </citation>
    <scope>NUCLEOTIDE SEQUENCE [LARGE SCALE GENOMIC DNA]</scope>
    <source>
        <strain evidence="3">NBRC 108730</strain>
    </source>
</reference>
<protein>
    <submittedName>
        <fullName evidence="2">Lysophospholipase</fullName>
    </submittedName>
</protein>
<evidence type="ECO:0000313" key="2">
    <source>
        <dbReference type="EMBL" id="GMA88578.1"/>
    </source>
</evidence>
<feature type="domain" description="SGNH hydrolase-type esterase" evidence="1">
    <location>
        <begin position="20"/>
        <end position="189"/>
    </location>
</feature>